<evidence type="ECO:0008006" key="3">
    <source>
        <dbReference type="Google" id="ProtNLM"/>
    </source>
</evidence>
<name>A0A4Q1K0M2_9FLAO</name>
<gene>
    <name evidence="1" type="ORF">EQG63_09355</name>
</gene>
<protein>
    <recommendedName>
        <fullName evidence="3">Papain-like cysteine peptidase</fullName>
    </recommendedName>
</protein>
<dbReference type="OrthoDB" id="1347708at2"/>
<sequence>MKRKLKKSLKMFLPYGIVALQEKHKDYKVKKEKEYVFDVIFSLGNACRPAYHLQKHQLRFCANPLDWMMSYSLDTVIHLYQTKFNDFFLDYVEVPQKMDWFTDVKNNVTSIHYPEIGTDNKEFNIKMKNRFEIANKNLIKANKIGFICNRNDDQIAFSDFLKKMGEMYSGEITLIHIKHNEEIDGIRTPIKCSKTKISERLKLIEYEFNDVHENGNDKINNPDFWHGNVRIWNSIVGKIAVRQNFISYLLKSEKV</sequence>
<dbReference type="RefSeq" id="WP_129436115.1">
    <property type="nucleotide sequence ID" value="NZ_SBKO01000004.1"/>
</dbReference>
<dbReference type="EMBL" id="SBKO01000004">
    <property type="protein sequence ID" value="RXR17687.1"/>
    <property type="molecule type" value="Genomic_DNA"/>
</dbReference>
<accession>A0A4Q1K0M2</accession>
<evidence type="ECO:0000313" key="1">
    <source>
        <dbReference type="EMBL" id="RXR17687.1"/>
    </source>
</evidence>
<reference evidence="2" key="1">
    <citation type="submission" date="2019-01" db="EMBL/GenBank/DDBJ databases">
        <title>Cytophagaceae bacterium strain CAR-16.</title>
        <authorList>
            <person name="Chen W.-M."/>
        </authorList>
    </citation>
    <scope>NUCLEOTIDE SEQUENCE [LARGE SCALE GENOMIC DNA]</scope>
    <source>
        <strain evidence="2">LLJ-11</strain>
    </source>
</reference>
<dbReference type="Proteomes" id="UP000290283">
    <property type="component" value="Unassembled WGS sequence"/>
</dbReference>
<organism evidence="1 2">
    <name type="scientific">Flavobacterium amnicola</name>
    <dbReference type="NCBI Taxonomy" id="2506422"/>
    <lineage>
        <taxon>Bacteria</taxon>
        <taxon>Pseudomonadati</taxon>
        <taxon>Bacteroidota</taxon>
        <taxon>Flavobacteriia</taxon>
        <taxon>Flavobacteriales</taxon>
        <taxon>Flavobacteriaceae</taxon>
        <taxon>Flavobacterium</taxon>
    </lineage>
</organism>
<proteinExistence type="predicted"/>
<dbReference type="AlphaFoldDB" id="A0A4Q1K0M2"/>
<comment type="caution">
    <text evidence="1">The sequence shown here is derived from an EMBL/GenBank/DDBJ whole genome shotgun (WGS) entry which is preliminary data.</text>
</comment>
<dbReference type="InterPro" id="IPR014903">
    <property type="entry name" value="DUF1796"/>
</dbReference>
<keyword evidence="2" id="KW-1185">Reference proteome</keyword>
<dbReference type="Pfam" id="PF08795">
    <property type="entry name" value="DUF1796"/>
    <property type="match status" value="1"/>
</dbReference>
<evidence type="ECO:0000313" key="2">
    <source>
        <dbReference type="Proteomes" id="UP000290283"/>
    </source>
</evidence>